<feature type="signal peptide" evidence="1">
    <location>
        <begin position="1"/>
        <end position="23"/>
    </location>
</feature>
<dbReference type="Gene3D" id="3.10.450.50">
    <property type="match status" value="1"/>
</dbReference>
<feature type="chain" id="PRO_5043411881" description="DUF4440 domain-containing protein" evidence="1">
    <location>
        <begin position="24"/>
        <end position="161"/>
    </location>
</feature>
<gene>
    <name evidence="3" type="ORF">KACHI17_20410</name>
</gene>
<dbReference type="PROSITE" id="PS51257">
    <property type="entry name" value="PROKAR_LIPOPROTEIN"/>
    <property type="match status" value="1"/>
</dbReference>
<dbReference type="Pfam" id="PF14534">
    <property type="entry name" value="DUF4440"/>
    <property type="match status" value="1"/>
</dbReference>
<protein>
    <recommendedName>
        <fullName evidence="2">DUF4440 domain-containing protein</fullName>
    </recommendedName>
</protein>
<dbReference type="InterPro" id="IPR032710">
    <property type="entry name" value="NTF2-like_dom_sf"/>
</dbReference>
<feature type="domain" description="DUF4440" evidence="2">
    <location>
        <begin position="47"/>
        <end position="145"/>
    </location>
</feature>
<keyword evidence="1" id="KW-0732">Signal</keyword>
<name>A0AAT9GKK6_9BACT</name>
<evidence type="ECO:0000313" key="3">
    <source>
        <dbReference type="EMBL" id="BFG71160.1"/>
    </source>
</evidence>
<dbReference type="AlphaFoldDB" id="A0AAT9GKK6"/>
<accession>A0AAT9GKK6</accession>
<evidence type="ECO:0000259" key="2">
    <source>
        <dbReference type="Pfam" id="PF14534"/>
    </source>
</evidence>
<proteinExistence type="predicted"/>
<sequence>MKQTISLLLFILLLAACSNQSEKAVEANVTFNIDSVKAQIEVNKDNFIKAFATGDSALFVSLFTKDGCLMPDGAPKMCGPAALYAFLKGGIEMGIAGMKLDIIEVTGGPELVSEEGVYQILDKEGKAVESGKFLVTWKQEEGVWKRYRDTWNAETPAPTAH</sequence>
<dbReference type="EMBL" id="AP029612">
    <property type="protein sequence ID" value="BFG71160.1"/>
    <property type="molecule type" value="Genomic_DNA"/>
</dbReference>
<dbReference type="InterPro" id="IPR027843">
    <property type="entry name" value="DUF4440"/>
</dbReference>
<dbReference type="SUPFAM" id="SSF54427">
    <property type="entry name" value="NTF2-like"/>
    <property type="match status" value="1"/>
</dbReference>
<evidence type="ECO:0000256" key="1">
    <source>
        <dbReference type="SAM" id="SignalP"/>
    </source>
</evidence>
<reference evidence="3" key="1">
    <citation type="submission" date="2024-02" db="EMBL/GenBank/DDBJ databases">
        <title>Sediminibacterium planktonica sp. nov. and Sediminibacterium longus sp. nov., isolated from surface lake and river water.</title>
        <authorList>
            <person name="Watanabe K."/>
            <person name="Takemine S."/>
            <person name="Ishii Y."/>
            <person name="Ogata Y."/>
            <person name="Shindo C."/>
            <person name="Suda W."/>
        </authorList>
    </citation>
    <scope>NUCLEOTIDE SEQUENCE</scope>
    <source>
        <strain evidence="3">KACHI17</strain>
    </source>
</reference>
<dbReference type="RefSeq" id="WP_353548795.1">
    <property type="nucleotide sequence ID" value="NZ_AP029612.1"/>
</dbReference>
<organism evidence="3">
    <name type="scientific">Sediminibacterium sp. KACHI17</name>
    <dbReference type="NCBI Taxonomy" id="1751071"/>
    <lineage>
        <taxon>Bacteria</taxon>
        <taxon>Pseudomonadati</taxon>
        <taxon>Bacteroidota</taxon>
        <taxon>Chitinophagia</taxon>
        <taxon>Chitinophagales</taxon>
        <taxon>Chitinophagaceae</taxon>
        <taxon>Sediminibacterium</taxon>
    </lineage>
</organism>